<feature type="chain" id="PRO_5045431841" description="glutaminyl-peptide cyclotransferase" evidence="6">
    <location>
        <begin position="26"/>
        <end position="341"/>
    </location>
</feature>
<keyword evidence="9" id="KW-1185">Reference proteome</keyword>
<dbReference type="InterPro" id="IPR037457">
    <property type="entry name" value="M28_QC"/>
</dbReference>
<feature type="signal peptide" evidence="6">
    <location>
        <begin position="1"/>
        <end position="25"/>
    </location>
</feature>
<dbReference type="EMBL" id="AP028919">
    <property type="protein sequence ID" value="BET00405.1"/>
    <property type="molecule type" value="Genomic_DNA"/>
</dbReference>
<name>A0ABN7B7N4_9HEMI</name>
<comment type="catalytic activity">
    <reaction evidence="1">
        <text>N-terminal L-glutaminyl-[peptide] = N-terminal 5-oxo-L-prolyl-[peptide] + NH4(+)</text>
        <dbReference type="Rhea" id="RHEA:23652"/>
        <dbReference type="Rhea" id="RHEA-COMP:11736"/>
        <dbReference type="Rhea" id="RHEA-COMP:11846"/>
        <dbReference type="ChEBI" id="CHEBI:28938"/>
        <dbReference type="ChEBI" id="CHEBI:64722"/>
        <dbReference type="ChEBI" id="CHEBI:87215"/>
        <dbReference type="EC" id="2.3.2.5"/>
    </reaction>
</comment>
<evidence type="ECO:0000256" key="4">
    <source>
        <dbReference type="ARBA" id="ARBA00022679"/>
    </source>
</evidence>
<dbReference type="Pfam" id="PF04389">
    <property type="entry name" value="Peptidase_M28"/>
    <property type="match status" value="1"/>
</dbReference>
<keyword evidence="4" id="KW-0808">Transferase</keyword>
<dbReference type="PANTHER" id="PTHR12283:SF6">
    <property type="entry name" value="GLUTAMINYL-PEPTIDE CYCLOTRANSFERASE-RELATED"/>
    <property type="match status" value="1"/>
</dbReference>
<evidence type="ECO:0000256" key="1">
    <source>
        <dbReference type="ARBA" id="ARBA00000001"/>
    </source>
</evidence>
<dbReference type="CDD" id="cd03880">
    <property type="entry name" value="M28_QC_like"/>
    <property type="match status" value="1"/>
</dbReference>
<evidence type="ECO:0000313" key="8">
    <source>
        <dbReference type="EMBL" id="BET00405.1"/>
    </source>
</evidence>
<keyword evidence="5" id="KW-0012">Acyltransferase</keyword>
<dbReference type="InterPro" id="IPR040234">
    <property type="entry name" value="QC/QCL"/>
</dbReference>
<evidence type="ECO:0000256" key="6">
    <source>
        <dbReference type="SAM" id="SignalP"/>
    </source>
</evidence>
<evidence type="ECO:0000313" key="9">
    <source>
        <dbReference type="Proteomes" id="UP001307889"/>
    </source>
</evidence>
<protein>
    <recommendedName>
        <fullName evidence="3">glutaminyl-peptide cyclotransferase</fullName>
        <ecNumber evidence="3">2.3.2.5</ecNumber>
    </recommendedName>
</protein>
<dbReference type="Gene3D" id="3.40.630.10">
    <property type="entry name" value="Zn peptidases"/>
    <property type="match status" value="1"/>
</dbReference>
<evidence type="ECO:0000256" key="2">
    <source>
        <dbReference type="ARBA" id="ARBA00006014"/>
    </source>
</evidence>
<dbReference type="PANTHER" id="PTHR12283">
    <property type="entry name" value="GLUTAMINYL-PEPTIDE CYCLOTRANSFERASE"/>
    <property type="match status" value="1"/>
</dbReference>
<dbReference type="SUPFAM" id="SSF53187">
    <property type="entry name" value="Zn-dependent exopeptidases"/>
    <property type="match status" value="1"/>
</dbReference>
<reference evidence="8 9" key="1">
    <citation type="submission" date="2023-09" db="EMBL/GenBank/DDBJ databases">
        <title>Nesidiocoris tenuis whole genome shotgun sequence.</title>
        <authorList>
            <person name="Shibata T."/>
            <person name="Shimoda M."/>
            <person name="Kobayashi T."/>
            <person name="Uehara T."/>
        </authorList>
    </citation>
    <scope>NUCLEOTIDE SEQUENCE [LARGE SCALE GENOMIC DNA]</scope>
    <source>
        <strain evidence="8 9">Japan</strain>
    </source>
</reference>
<gene>
    <name evidence="8" type="ORF">NTJ_13221</name>
</gene>
<dbReference type="InterPro" id="IPR007484">
    <property type="entry name" value="Peptidase_M28"/>
</dbReference>
<evidence type="ECO:0000256" key="5">
    <source>
        <dbReference type="ARBA" id="ARBA00023315"/>
    </source>
</evidence>
<feature type="domain" description="Peptidase M28" evidence="7">
    <location>
        <begin position="112"/>
        <end position="329"/>
    </location>
</feature>
<evidence type="ECO:0000259" key="7">
    <source>
        <dbReference type="Pfam" id="PF04389"/>
    </source>
</evidence>
<dbReference type="EC" id="2.3.2.5" evidence="3"/>
<proteinExistence type="inferred from homology"/>
<accession>A0ABN7B7N4</accession>
<sequence>MSAILKSFVNASVLLVVCYVTLTKSQDFREEKRLHSSKSMSNKEVKDVALLTDHNYFHNALDNILVPRVVGTASHERVKNFIVSELEKLGWSVELDDFKATTPTHGVLDFSNIIARNNAEPSRQLVLACHYDSKYFADFEFLGATDSAVPCAMLLHLAKVIGPYLNNPKVGLTLIFFDGEEAFYEWNDYDSIYGSRHLASKWAEQSYSRDGLSTREMDRIDVMVLLDLIGVKDQQFLSFFRETQRWHSLLARIESKLKALSLIPADQPQHFVEKSTLSMIDDDHKPFLRKKVPILHVFPIHFPQVWHTAADNYDCLDFKSIETMNKIFQVFVYAYMHGSLQ</sequence>
<comment type="similarity">
    <text evidence="2">Belongs to the glutaminyl-peptide cyclotransferase family.</text>
</comment>
<keyword evidence="6" id="KW-0732">Signal</keyword>
<dbReference type="Proteomes" id="UP001307889">
    <property type="component" value="Chromosome 11"/>
</dbReference>
<evidence type="ECO:0000256" key="3">
    <source>
        <dbReference type="ARBA" id="ARBA00012012"/>
    </source>
</evidence>
<organism evidence="8 9">
    <name type="scientific">Nesidiocoris tenuis</name>
    <dbReference type="NCBI Taxonomy" id="355587"/>
    <lineage>
        <taxon>Eukaryota</taxon>
        <taxon>Metazoa</taxon>
        <taxon>Ecdysozoa</taxon>
        <taxon>Arthropoda</taxon>
        <taxon>Hexapoda</taxon>
        <taxon>Insecta</taxon>
        <taxon>Pterygota</taxon>
        <taxon>Neoptera</taxon>
        <taxon>Paraneoptera</taxon>
        <taxon>Hemiptera</taxon>
        <taxon>Heteroptera</taxon>
        <taxon>Panheteroptera</taxon>
        <taxon>Cimicomorpha</taxon>
        <taxon>Miridae</taxon>
        <taxon>Dicyphina</taxon>
        <taxon>Nesidiocoris</taxon>
    </lineage>
</organism>